<evidence type="ECO:0000256" key="1">
    <source>
        <dbReference type="SAM" id="MobiDB-lite"/>
    </source>
</evidence>
<evidence type="ECO:0000259" key="2">
    <source>
        <dbReference type="Pfam" id="PF13191"/>
    </source>
</evidence>
<feature type="region of interest" description="Disordered" evidence="1">
    <location>
        <begin position="1198"/>
        <end position="1219"/>
    </location>
</feature>
<name>A0A372ZMU4_9ACTN</name>
<feature type="compositionally biased region" description="Basic and acidic residues" evidence="1">
    <location>
        <begin position="1199"/>
        <end position="1219"/>
    </location>
</feature>
<organism evidence="3 4">
    <name type="scientific">Kitasatospora xanthocidica</name>
    <dbReference type="NCBI Taxonomy" id="83382"/>
    <lineage>
        <taxon>Bacteria</taxon>
        <taxon>Bacillati</taxon>
        <taxon>Actinomycetota</taxon>
        <taxon>Actinomycetes</taxon>
        <taxon>Kitasatosporales</taxon>
        <taxon>Streptomycetaceae</taxon>
        <taxon>Kitasatospora</taxon>
    </lineage>
</organism>
<evidence type="ECO:0000313" key="3">
    <source>
        <dbReference type="EMBL" id="RGD57218.1"/>
    </source>
</evidence>
<accession>A0A372ZMU4</accession>
<sequence length="1368" mass="148979">MLTTVTETLAPMPDAVYRERTVLLGAFTAESLAATTPGADAAEPGALLRDFLTQDCERVTTRDGRRWRLTPEVRSHTIETLGRPERLLATLTAAPRTEGDAARDWAERFLAARNPPLEAQDFDELYAALTVVGWFRDAPRARAALADHGLDLPSADEVQHHLKRARLLQPLQALADESFTGREDELGTLTDYVDAKNGYSPWLLVHGPGGVGKSTLLSRFLLDRAGAESVAHVYLTFERPELAPERPLTVLAEAVRQVALLAPAMREPADALEHSLRRTVAADLRSERDRSSSSGRRTSRRHDTDVLLHRVGTFLAAFGTDHGGRAPLLVLDTFERVQRRGQYAQRRLLQALDDLRWSCPNLRVIAAGRAPVDDPRFRSLPLEGFDPPTARRYLRRQVAELAGRTDEELDLVTDTVGRSPLNLKLAAALLRREADALRDPALHDQLRRKLEAETVQGVLYRRILDHLEDPDLRRIASPGLIVRKVTPEVIRHVLAEPCGLGAVDEDRAWGLFHRFRDEVSLVEEVPGQDAVLHRADVRAVMLPLLRRDHAEVVELIHRRAAAHYEDAGDRVEELYHRLALGEPTAALDARWDEEAGRLLEPAHDELPPCSQVYLAERMGNIAPAELRAQADDETWARQALRAGDQFLLDDRAEEVLALLRERPHIRSSGLRIRALAILHRWDEVDALSDDILAADPTPVTAAAVLTLRAHSAMSRGDFSSAHDLLNQALRAADVIQHTMITLGIIVTHLRLHRDGGSLDSLDARQLRVRALALVDDLNLHDVAQDPELIRLVAAEIGDEAPELIALTARQSGVGLSDGGDAALLESLTPEELRDFTRATGVNVSIPTDDADTEPSGPALTSVDFGDAVNTYLGAGGKHAEALNNAVVENLRHEVDFAAPSAPARDTTHDAVVLLPGHMGSSLLDTETGRHVWGDLRPTTLLRLSLTDDSSLRVTPDERAGVTGRLHPDGLLRAPAWLSALGGLETYQPLLDALHATVLHEDAVLPFPYDWRLSAEVNARLLAEAAHRHLAAWRASPHRRRAGVPDEEPRLVFVAHSTGGLVARAALAADSRLAALTRDLVTIATPFHGTPAVAEMLGGRRRFLPRPLSGLAATLPGVYDLLPTFRCVETDDALRRLDLDDVRRLGGDPELAAAAMAARAAESRAAFLPRTRAVVGIGQPTVQGLRLVGDGLEPVLTAPRAHDDGRPYRSESGEAVRWDRGGDGLVPRDAAAPSASNAVLFVSGRHGTLCSDPHVLELVRSVLTDRRPASVRPRPVSHALQRPGLGLSLPERTVPGQPWPLMVHGASPDDAACRITDEATGATVATPRLLLSDATLVAAVTLPSPGLYRVTVTSGPDRVSDLLLTTGPD</sequence>
<comment type="caution">
    <text evidence="3">The sequence shown here is derived from an EMBL/GenBank/DDBJ whole genome shotgun (WGS) entry which is preliminary data.</text>
</comment>
<gene>
    <name evidence="3" type="ORF">DR950_04865</name>
</gene>
<dbReference type="Gene3D" id="3.40.50.300">
    <property type="entry name" value="P-loop containing nucleotide triphosphate hydrolases"/>
    <property type="match status" value="1"/>
</dbReference>
<protein>
    <recommendedName>
        <fullName evidence="2">Orc1-like AAA ATPase domain-containing protein</fullName>
    </recommendedName>
</protein>
<dbReference type="InterPro" id="IPR029058">
    <property type="entry name" value="AB_hydrolase_fold"/>
</dbReference>
<feature type="domain" description="Orc1-like AAA ATPase" evidence="2">
    <location>
        <begin position="179"/>
        <end position="364"/>
    </location>
</feature>
<dbReference type="Gene3D" id="3.40.50.1820">
    <property type="entry name" value="alpha/beta hydrolase"/>
    <property type="match status" value="1"/>
</dbReference>
<dbReference type="InterPro" id="IPR041664">
    <property type="entry name" value="AAA_16"/>
</dbReference>
<dbReference type="SUPFAM" id="SSF52540">
    <property type="entry name" value="P-loop containing nucleoside triphosphate hydrolases"/>
    <property type="match status" value="1"/>
</dbReference>
<dbReference type="Proteomes" id="UP000263377">
    <property type="component" value="Unassembled WGS sequence"/>
</dbReference>
<dbReference type="InterPro" id="IPR027417">
    <property type="entry name" value="P-loop_NTPase"/>
</dbReference>
<dbReference type="EMBL" id="QVIG01000001">
    <property type="protein sequence ID" value="RGD57218.1"/>
    <property type="molecule type" value="Genomic_DNA"/>
</dbReference>
<proteinExistence type="predicted"/>
<evidence type="ECO:0000313" key="4">
    <source>
        <dbReference type="Proteomes" id="UP000263377"/>
    </source>
</evidence>
<dbReference type="Pfam" id="PF13191">
    <property type="entry name" value="AAA_16"/>
    <property type="match status" value="1"/>
</dbReference>
<keyword evidence="4" id="KW-1185">Reference proteome</keyword>
<reference evidence="3 4" key="1">
    <citation type="submission" date="2018-08" db="EMBL/GenBank/DDBJ databases">
        <title>Diversity &amp; Physiological Properties of Lignin-Decomposing Actinobacteria from Soil.</title>
        <authorList>
            <person name="Roh S.G."/>
            <person name="Kim S.B."/>
        </authorList>
    </citation>
    <scope>NUCLEOTIDE SEQUENCE [LARGE SCALE GENOMIC DNA]</scope>
    <source>
        <strain evidence="3 4">MMS17-GH009</strain>
    </source>
</reference>
<dbReference type="SUPFAM" id="SSF53474">
    <property type="entry name" value="alpha/beta-Hydrolases"/>
    <property type="match status" value="1"/>
</dbReference>